<organism evidence="1 2">
    <name type="scientific">Trichothecium roseum</name>
    <dbReference type="NCBI Taxonomy" id="47278"/>
    <lineage>
        <taxon>Eukaryota</taxon>
        <taxon>Fungi</taxon>
        <taxon>Dikarya</taxon>
        <taxon>Ascomycota</taxon>
        <taxon>Pezizomycotina</taxon>
        <taxon>Sordariomycetes</taxon>
        <taxon>Hypocreomycetidae</taxon>
        <taxon>Hypocreales</taxon>
        <taxon>Hypocreales incertae sedis</taxon>
        <taxon>Trichothecium</taxon>
    </lineage>
</organism>
<evidence type="ECO:0000313" key="1">
    <source>
        <dbReference type="EMBL" id="KAI9903154.1"/>
    </source>
</evidence>
<evidence type="ECO:0000313" key="2">
    <source>
        <dbReference type="Proteomes" id="UP001163324"/>
    </source>
</evidence>
<proteinExistence type="predicted"/>
<name>A0ACC0VA28_9HYPO</name>
<accession>A0ACC0VA28</accession>
<gene>
    <name evidence="1" type="ORF">N3K66_002506</name>
</gene>
<protein>
    <submittedName>
        <fullName evidence="1">Uncharacterized protein</fullName>
    </submittedName>
</protein>
<reference evidence="1" key="1">
    <citation type="submission" date="2022-10" db="EMBL/GenBank/DDBJ databases">
        <title>Complete Genome of Trichothecium roseum strain YXFP-22015, a Plant Pathogen Isolated from Citrus.</title>
        <authorList>
            <person name="Wang Y."/>
            <person name="Zhu L."/>
        </authorList>
    </citation>
    <scope>NUCLEOTIDE SEQUENCE</scope>
    <source>
        <strain evidence="1">YXFP-22015</strain>
    </source>
</reference>
<keyword evidence="2" id="KW-1185">Reference proteome</keyword>
<dbReference type="EMBL" id="CM047941">
    <property type="protein sequence ID" value="KAI9903154.1"/>
    <property type="molecule type" value="Genomic_DNA"/>
</dbReference>
<comment type="caution">
    <text evidence="1">The sequence shown here is derived from an EMBL/GenBank/DDBJ whole genome shotgun (WGS) entry which is preliminary data.</text>
</comment>
<dbReference type="Proteomes" id="UP001163324">
    <property type="component" value="Chromosome 2"/>
</dbReference>
<sequence length="1138" mass="125277">MASHPHQSWAEHPENISSDTLPASRQDTPQQSQQQPHTGHTSTLSLDSSDDELDYDYDYYEYGDPSDTVTATVATATVADTATTATTPTTTSFAANQSHDIPDSPSPKSSAVTRASLTQIKRKPVSSSAGSLVRRFSQSSDTTPPAVPPTHIDLPPPPPDLKFGSIDSPTTYDFPAPPVNEKPAPLAVDKVAPPALAANSVAANGSGPELHSIPSENDPSTSGPELSDLLSDYGDDDSASEVPPNARIPAATRSGIEDSSDGGRDDNSDDDASNYSETPHQRPSTPPMFAQKPAPPDLRLQTVDTTSDQNHEPDQSRQLGSPRNPAAQLNKPLPKSPGANSPLATFFGWGNSPLGTNFSHGDSPVSPNTKAGPHDTPRTITANTSLSEAKGNNLGYHETYPPASPLPFDNTSYHIEEMEEELKAISSELAASIRREIDLEDLVDRLQEQVSTGHIPGKRTSDYFSDSGYSSAKLSEYETGREEVERVQRRAEQEKASLHLELSSKLQDERSIRKELDRQIKELSERAAHTDLAEMNNMNTTGRVKDLETTCEDLRRRLSEERSSKDNFEDLLSALKGELQDACNERDNLRDKLIPQLRARVEGLEAESAEYSNLTYESTKMQQEIQNLRAENITLRRNVPSDEPPSRGSRVMSMYGVGALGGLSRSNSSATNFRMQMGPSSGLSRSNSIKATPQESREAIAERLKDVEAQRDALHGALKNLLERQEFQNRENAKKIKILEMERERLLTGGPKKAGFQRDIVNLRTEINVLRRRAEDAMEQKWQVEKGLGGLKMDLDRAEGEIASLRELLQEKDILIPESLARQSHSGDGPVVPVTSDTLNSAYQKLQTAYNDSLDRIKQLKVGVDADEKTHLAMERLESALSVAVNERDAARKEIDSLRNRHDGMAASEAQSIAAERALADDLSDSAQQIEQLACHVNKQLTANAELRQRVVAAVTRGDAERQANNHRITLLQENLRQLEDQLVAAQTASEDKITHHEDDLSTIRDAHNEQLHRMNIGRGREFGSSGLGSTRKADFIANSAHKFFAAGLQIAPKSFEDEAEVKLLRAKVAQLEKALEEAEKEMQEVIARMNTAQIEVLNLQEEREAAVRETRRLQQTLESEQSKSFESRFRSLAGFVA</sequence>